<accession>A0AAV5WES7</accession>
<name>A0AAV5WES7_9BILA</name>
<protein>
    <submittedName>
        <fullName evidence="1">Uncharacterized protein</fullName>
    </submittedName>
</protein>
<gene>
    <name evidence="1" type="ORF">PFISCL1PPCAC_22063</name>
</gene>
<proteinExistence type="predicted"/>
<feature type="non-terminal residue" evidence="1">
    <location>
        <position position="1"/>
    </location>
</feature>
<sequence length="75" mass="8179">DNMLIVAVDTSIGGRTLCKPKFLEVLGITLNEFNDYVALVKMGHPYINHRTGAIGQHSDAISRGSIQHLSSCLQL</sequence>
<evidence type="ECO:0000313" key="1">
    <source>
        <dbReference type="EMBL" id="GMT30766.1"/>
    </source>
</evidence>
<organism evidence="1 2">
    <name type="scientific">Pristionchus fissidentatus</name>
    <dbReference type="NCBI Taxonomy" id="1538716"/>
    <lineage>
        <taxon>Eukaryota</taxon>
        <taxon>Metazoa</taxon>
        <taxon>Ecdysozoa</taxon>
        <taxon>Nematoda</taxon>
        <taxon>Chromadorea</taxon>
        <taxon>Rhabditida</taxon>
        <taxon>Rhabditina</taxon>
        <taxon>Diplogasteromorpha</taxon>
        <taxon>Diplogasteroidea</taxon>
        <taxon>Neodiplogasteridae</taxon>
        <taxon>Pristionchus</taxon>
    </lineage>
</organism>
<keyword evidence="2" id="KW-1185">Reference proteome</keyword>
<dbReference type="EMBL" id="BTSY01000005">
    <property type="protein sequence ID" value="GMT30766.1"/>
    <property type="molecule type" value="Genomic_DNA"/>
</dbReference>
<evidence type="ECO:0000313" key="2">
    <source>
        <dbReference type="Proteomes" id="UP001432322"/>
    </source>
</evidence>
<dbReference type="AlphaFoldDB" id="A0AAV5WES7"/>
<reference evidence="1" key="1">
    <citation type="submission" date="2023-10" db="EMBL/GenBank/DDBJ databases">
        <title>Genome assembly of Pristionchus species.</title>
        <authorList>
            <person name="Yoshida K."/>
            <person name="Sommer R.J."/>
        </authorList>
    </citation>
    <scope>NUCLEOTIDE SEQUENCE</scope>
    <source>
        <strain evidence="1">RS5133</strain>
    </source>
</reference>
<dbReference type="Proteomes" id="UP001432322">
    <property type="component" value="Unassembled WGS sequence"/>
</dbReference>
<comment type="caution">
    <text evidence="1">The sequence shown here is derived from an EMBL/GenBank/DDBJ whole genome shotgun (WGS) entry which is preliminary data.</text>
</comment>